<evidence type="ECO:0000256" key="1">
    <source>
        <dbReference type="SAM" id="SignalP"/>
    </source>
</evidence>
<evidence type="ECO:0000259" key="2">
    <source>
        <dbReference type="Pfam" id="PF07589"/>
    </source>
</evidence>
<protein>
    <submittedName>
        <fullName evidence="3">PEP-CTERM sorting domain-containing protein</fullName>
    </submittedName>
</protein>
<dbReference type="AlphaFoldDB" id="A0A437RRZ4"/>
<organism evidence="3 4">
    <name type="scientific">Rubrivivax rivuli</name>
    <dbReference type="NCBI Taxonomy" id="1862385"/>
    <lineage>
        <taxon>Bacteria</taxon>
        <taxon>Pseudomonadati</taxon>
        <taxon>Pseudomonadota</taxon>
        <taxon>Betaproteobacteria</taxon>
        <taxon>Burkholderiales</taxon>
        <taxon>Sphaerotilaceae</taxon>
        <taxon>Rubrivivax</taxon>
    </lineage>
</organism>
<dbReference type="NCBIfam" id="TIGR02595">
    <property type="entry name" value="PEP_CTERM"/>
    <property type="match status" value="1"/>
</dbReference>
<comment type="caution">
    <text evidence="3">The sequence shown here is derived from an EMBL/GenBank/DDBJ whole genome shotgun (WGS) entry which is preliminary data.</text>
</comment>
<evidence type="ECO:0000313" key="3">
    <source>
        <dbReference type="EMBL" id="RVU49475.1"/>
    </source>
</evidence>
<dbReference type="Proteomes" id="UP000285575">
    <property type="component" value="Unassembled WGS sequence"/>
</dbReference>
<reference evidence="3 4" key="1">
    <citation type="submission" date="2019-01" db="EMBL/GenBank/DDBJ databases">
        <authorList>
            <person name="Chen W.-M."/>
        </authorList>
    </citation>
    <scope>NUCLEOTIDE SEQUENCE [LARGE SCALE GENOMIC DNA]</scope>
    <source>
        <strain evidence="3 4">KYPY4</strain>
    </source>
</reference>
<gene>
    <name evidence="3" type="ORF">EOE66_02580</name>
</gene>
<dbReference type="OrthoDB" id="9178721at2"/>
<proteinExistence type="predicted"/>
<keyword evidence="1" id="KW-0732">Signal</keyword>
<dbReference type="RefSeq" id="WP_128227111.1">
    <property type="nucleotide sequence ID" value="NZ_SACR01000001.1"/>
</dbReference>
<feature type="domain" description="Ice-binding protein C-terminal" evidence="2">
    <location>
        <begin position="260"/>
        <end position="282"/>
    </location>
</feature>
<sequence>MHLKISLRAPLAALFVTGLCVSLPAAAQQAQFIAWTLAGGWPASQMSAGAEWSSDLGPDWGYGATSAPDGSSVSWSGQGRNWSSRPGYANAEANLTVGWELLARGGAVGNTYSGGQVTVGPQQVLDNGGVSSTFIHLWNVLGENEPGYGISTNANHDGYASIWLGPQPLNLYWRLDWHIATTGNAIASNNVYFSGVFNQAISGTGSASGSWAYGGSPNGTWSRPDIQIRTWLGDNAGDPRSGRQDSWVTVSFSTQPILSPVPEPATWALMLGGVAALLVRRRQTR</sequence>
<name>A0A437RRZ4_9BURK</name>
<keyword evidence="4" id="KW-1185">Reference proteome</keyword>
<feature type="signal peptide" evidence="1">
    <location>
        <begin position="1"/>
        <end position="27"/>
    </location>
</feature>
<dbReference type="EMBL" id="SACR01000001">
    <property type="protein sequence ID" value="RVU49475.1"/>
    <property type="molecule type" value="Genomic_DNA"/>
</dbReference>
<feature type="chain" id="PRO_5018989288" evidence="1">
    <location>
        <begin position="28"/>
        <end position="285"/>
    </location>
</feature>
<accession>A0A437RRZ4</accession>
<dbReference type="Pfam" id="PF07589">
    <property type="entry name" value="PEP-CTERM"/>
    <property type="match status" value="1"/>
</dbReference>
<evidence type="ECO:0000313" key="4">
    <source>
        <dbReference type="Proteomes" id="UP000285575"/>
    </source>
</evidence>
<dbReference type="InterPro" id="IPR013424">
    <property type="entry name" value="Ice-binding_C"/>
</dbReference>